<evidence type="ECO:0000256" key="4">
    <source>
        <dbReference type="ARBA" id="ARBA00022692"/>
    </source>
</evidence>
<feature type="domain" description="MacB-like periplasmic core" evidence="9">
    <location>
        <begin position="26"/>
        <end position="247"/>
    </location>
</feature>
<evidence type="ECO:0000256" key="6">
    <source>
        <dbReference type="ARBA" id="ARBA00023136"/>
    </source>
</evidence>
<accession>A0ABV8PTH0</accession>
<feature type="transmembrane region" description="Helical" evidence="7">
    <location>
        <begin position="278"/>
        <end position="302"/>
    </location>
</feature>
<keyword evidence="4 7" id="KW-0812">Transmembrane</keyword>
<feature type="transmembrane region" description="Helical" evidence="7">
    <location>
        <begin position="22"/>
        <end position="45"/>
    </location>
</feature>
<evidence type="ECO:0000313" key="10">
    <source>
        <dbReference type="EMBL" id="MFC4230540.1"/>
    </source>
</evidence>
<evidence type="ECO:0000256" key="2">
    <source>
        <dbReference type="ARBA" id="ARBA00005236"/>
    </source>
</evidence>
<evidence type="ECO:0000256" key="5">
    <source>
        <dbReference type="ARBA" id="ARBA00022989"/>
    </source>
</evidence>
<reference evidence="11" key="1">
    <citation type="journal article" date="2019" name="Int. J. Syst. Evol. Microbiol.">
        <title>The Global Catalogue of Microorganisms (GCM) 10K type strain sequencing project: providing services to taxonomists for standard genome sequencing and annotation.</title>
        <authorList>
            <consortium name="The Broad Institute Genomics Platform"/>
            <consortium name="The Broad Institute Genome Sequencing Center for Infectious Disease"/>
            <person name="Wu L."/>
            <person name="Ma J."/>
        </authorList>
    </citation>
    <scope>NUCLEOTIDE SEQUENCE [LARGE SCALE GENOMIC DNA]</scope>
    <source>
        <strain evidence="11">CECT 8010</strain>
    </source>
</reference>
<dbReference type="Pfam" id="PF12704">
    <property type="entry name" value="MacB_PCD"/>
    <property type="match status" value="1"/>
</dbReference>
<evidence type="ECO:0000313" key="11">
    <source>
        <dbReference type="Proteomes" id="UP001595906"/>
    </source>
</evidence>
<dbReference type="InterPro" id="IPR025857">
    <property type="entry name" value="MacB_PCD"/>
</dbReference>
<dbReference type="RefSeq" id="WP_379011770.1">
    <property type="nucleotide sequence ID" value="NZ_JBHSDC010000002.1"/>
</dbReference>
<comment type="caution">
    <text evidence="10">The sequence shown here is derived from an EMBL/GenBank/DDBJ whole genome shotgun (WGS) entry which is preliminary data.</text>
</comment>
<name>A0ABV8PTH0_9BACT</name>
<dbReference type="PANTHER" id="PTHR30489">
    <property type="entry name" value="LIPOPROTEIN-RELEASING SYSTEM TRANSMEMBRANE PROTEIN LOLE"/>
    <property type="match status" value="1"/>
</dbReference>
<feature type="domain" description="ABC3 transporter permease C-terminal" evidence="8">
    <location>
        <begin position="279"/>
        <end position="404"/>
    </location>
</feature>
<organism evidence="10 11">
    <name type="scientific">Parasediminibacterium paludis</name>
    <dbReference type="NCBI Taxonomy" id="908966"/>
    <lineage>
        <taxon>Bacteria</taxon>
        <taxon>Pseudomonadati</taxon>
        <taxon>Bacteroidota</taxon>
        <taxon>Chitinophagia</taxon>
        <taxon>Chitinophagales</taxon>
        <taxon>Chitinophagaceae</taxon>
        <taxon>Parasediminibacterium</taxon>
    </lineage>
</organism>
<dbReference type="InterPro" id="IPR051447">
    <property type="entry name" value="Lipoprotein-release_system"/>
</dbReference>
<dbReference type="EMBL" id="JBHSDC010000002">
    <property type="protein sequence ID" value="MFC4230540.1"/>
    <property type="molecule type" value="Genomic_DNA"/>
</dbReference>
<proteinExistence type="inferred from homology"/>
<sequence>MSIAITIAKRIAFNQQQSFSRFIIRLSIAATALSVAAMIMTLAFVNGFEKTVSEKVFSFWGHVRVQHYSNAKNLISEETPIDKNDTVLRIISQQLFFRSVQAFATKSAVLEKNKEIEGVLFKGVEANYDSVTFRQFLKQGRWLHFGDSSYAKEIIVSMPMAKALQIAVNDTIKIHFISQDASIANAARKLVVVGIFNTGIEEYDKIFAVGDLRLIQRLNNWQPNQIGGYEILMSDYSKMNAFNAQLKDQLPTEWLSRTIKETYPNIFDWLNVQDTNKYVVFIIMGIVAIINLVTCLLILVLERTRMIGILKAIGATNTAIQEIFLYYASFISLAGIGLGLLIGVGLCLLQQSTHFIHMDEALYYVAYAPIHIIWWQVATVCLVAAVVCFLALIIPTLIVKNIKPVKAIQFR</sequence>
<evidence type="ECO:0000259" key="8">
    <source>
        <dbReference type="Pfam" id="PF02687"/>
    </source>
</evidence>
<evidence type="ECO:0000256" key="3">
    <source>
        <dbReference type="ARBA" id="ARBA00022475"/>
    </source>
</evidence>
<evidence type="ECO:0000256" key="7">
    <source>
        <dbReference type="SAM" id="Phobius"/>
    </source>
</evidence>
<evidence type="ECO:0000256" key="1">
    <source>
        <dbReference type="ARBA" id="ARBA00004651"/>
    </source>
</evidence>
<keyword evidence="3" id="KW-1003">Cell membrane</keyword>
<protein>
    <submittedName>
        <fullName evidence="10">ABC transporter permease</fullName>
    </submittedName>
</protein>
<keyword evidence="11" id="KW-1185">Reference proteome</keyword>
<dbReference type="InterPro" id="IPR003838">
    <property type="entry name" value="ABC3_permease_C"/>
</dbReference>
<gene>
    <name evidence="10" type="ORF">ACFOW1_01465</name>
</gene>
<dbReference type="Proteomes" id="UP001595906">
    <property type="component" value="Unassembled WGS sequence"/>
</dbReference>
<comment type="subcellular location">
    <subcellularLocation>
        <location evidence="1">Cell membrane</location>
        <topology evidence="1">Multi-pass membrane protein</topology>
    </subcellularLocation>
</comment>
<keyword evidence="6 7" id="KW-0472">Membrane</keyword>
<comment type="similarity">
    <text evidence="2">Belongs to the ABC-4 integral membrane protein family. LolC/E subfamily.</text>
</comment>
<dbReference type="PANTHER" id="PTHR30489:SF0">
    <property type="entry name" value="LIPOPROTEIN-RELEASING SYSTEM TRANSMEMBRANE PROTEIN LOLE"/>
    <property type="match status" value="1"/>
</dbReference>
<feature type="transmembrane region" description="Helical" evidence="7">
    <location>
        <begin position="323"/>
        <end position="352"/>
    </location>
</feature>
<keyword evidence="5 7" id="KW-1133">Transmembrane helix</keyword>
<dbReference type="Pfam" id="PF02687">
    <property type="entry name" value="FtsX"/>
    <property type="match status" value="1"/>
</dbReference>
<feature type="transmembrane region" description="Helical" evidence="7">
    <location>
        <begin position="372"/>
        <end position="399"/>
    </location>
</feature>
<evidence type="ECO:0000259" key="9">
    <source>
        <dbReference type="Pfam" id="PF12704"/>
    </source>
</evidence>